<accession>A0A699URK7</accession>
<proteinExistence type="predicted"/>
<organism evidence="1">
    <name type="scientific">Tanacetum cinerariifolium</name>
    <name type="common">Dalmatian daisy</name>
    <name type="synonym">Chrysanthemum cinerariifolium</name>
    <dbReference type="NCBI Taxonomy" id="118510"/>
    <lineage>
        <taxon>Eukaryota</taxon>
        <taxon>Viridiplantae</taxon>
        <taxon>Streptophyta</taxon>
        <taxon>Embryophyta</taxon>
        <taxon>Tracheophyta</taxon>
        <taxon>Spermatophyta</taxon>
        <taxon>Magnoliopsida</taxon>
        <taxon>eudicotyledons</taxon>
        <taxon>Gunneridae</taxon>
        <taxon>Pentapetalae</taxon>
        <taxon>asterids</taxon>
        <taxon>campanulids</taxon>
        <taxon>Asterales</taxon>
        <taxon>Asteraceae</taxon>
        <taxon>Asteroideae</taxon>
        <taxon>Anthemideae</taxon>
        <taxon>Anthemidinae</taxon>
        <taxon>Tanacetum</taxon>
    </lineage>
</organism>
<comment type="caution">
    <text evidence="1">The sequence shown here is derived from an EMBL/GenBank/DDBJ whole genome shotgun (WGS) entry which is preliminary data.</text>
</comment>
<dbReference type="AlphaFoldDB" id="A0A699URK7"/>
<evidence type="ECO:0000313" key="1">
    <source>
        <dbReference type="EMBL" id="GFD25972.1"/>
    </source>
</evidence>
<gene>
    <name evidence="1" type="ORF">Tci_897941</name>
</gene>
<sequence>TDPLMPDLEDTPDTEIFSGSYDDEVEGAKDNFNNLELITVVRPIHTTRIPKDHPKEQIIGDPLLAL</sequence>
<reference evidence="1" key="1">
    <citation type="journal article" date="2019" name="Sci. Rep.">
        <title>Draft genome of Tanacetum cinerariifolium, the natural source of mosquito coil.</title>
        <authorList>
            <person name="Yamashiro T."/>
            <person name="Shiraishi A."/>
            <person name="Satake H."/>
            <person name="Nakayama K."/>
        </authorList>
    </citation>
    <scope>NUCLEOTIDE SEQUENCE</scope>
</reference>
<dbReference type="EMBL" id="BKCJ011364811">
    <property type="protein sequence ID" value="GFD25972.1"/>
    <property type="molecule type" value="Genomic_DNA"/>
</dbReference>
<feature type="non-terminal residue" evidence="1">
    <location>
        <position position="1"/>
    </location>
</feature>
<protein>
    <submittedName>
        <fullName evidence="1">Uncharacterized protein</fullName>
    </submittedName>
</protein>
<name>A0A699URK7_TANCI</name>